<organism evidence="1 2">
    <name type="scientific">Smallanthus sonchifolius</name>
    <dbReference type="NCBI Taxonomy" id="185202"/>
    <lineage>
        <taxon>Eukaryota</taxon>
        <taxon>Viridiplantae</taxon>
        <taxon>Streptophyta</taxon>
        <taxon>Embryophyta</taxon>
        <taxon>Tracheophyta</taxon>
        <taxon>Spermatophyta</taxon>
        <taxon>Magnoliopsida</taxon>
        <taxon>eudicotyledons</taxon>
        <taxon>Gunneridae</taxon>
        <taxon>Pentapetalae</taxon>
        <taxon>asterids</taxon>
        <taxon>campanulids</taxon>
        <taxon>Asterales</taxon>
        <taxon>Asteraceae</taxon>
        <taxon>Asteroideae</taxon>
        <taxon>Heliantheae alliance</taxon>
        <taxon>Millerieae</taxon>
        <taxon>Smallanthus</taxon>
    </lineage>
</organism>
<sequence>MQKDKKGPNDSAEHCTFCDRDGHAREGCFKLIGYPRWWPGKKGEKAKPKATACVESDASPISGLTKEQYEQFANIFGSGHKPNRGPPTSSTRHLLPTTQGLRSRTLIGSGKCKDGLYQMEMWGSKRQAMATIMDVWYNRLGHAFDSKLRHVNFLKDSLKDKDVFCDSCIKAKHARLPFPISSIKTNACFELIHCDMGSISYFVSHSC</sequence>
<comment type="caution">
    <text evidence="1">The sequence shown here is derived from an EMBL/GenBank/DDBJ whole genome shotgun (WGS) entry which is preliminary data.</text>
</comment>
<keyword evidence="2" id="KW-1185">Reference proteome</keyword>
<proteinExistence type="predicted"/>
<evidence type="ECO:0000313" key="2">
    <source>
        <dbReference type="Proteomes" id="UP001056120"/>
    </source>
</evidence>
<name>A0ACB9CFD3_9ASTR</name>
<dbReference type="EMBL" id="CM042038">
    <property type="protein sequence ID" value="KAI3733021.1"/>
    <property type="molecule type" value="Genomic_DNA"/>
</dbReference>
<protein>
    <submittedName>
        <fullName evidence="1">Uncharacterized protein</fullName>
    </submittedName>
</protein>
<gene>
    <name evidence="1" type="ORF">L1987_64236</name>
</gene>
<reference evidence="1 2" key="2">
    <citation type="journal article" date="2022" name="Mol. Ecol. Resour.">
        <title>The genomes of chicory, endive, great burdock and yacon provide insights into Asteraceae paleo-polyploidization history and plant inulin production.</title>
        <authorList>
            <person name="Fan W."/>
            <person name="Wang S."/>
            <person name="Wang H."/>
            <person name="Wang A."/>
            <person name="Jiang F."/>
            <person name="Liu H."/>
            <person name="Zhao H."/>
            <person name="Xu D."/>
            <person name="Zhang Y."/>
        </authorList>
    </citation>
    <scope>NUCLEOTIDE SEQUENCE [LARGE SCALE GENOMIC DNA]</scope>
    <source>
        <strain evidence="2">cv. Yunnan</strain>
        <tissue evidence="1">Leaves</tissue>
    </source>
</reference>
<accession>A0ACB9CFD3</accession>
<reference evidence="2" key="1">
    <citation type="journal article" date="2022" name="Mol. Ecol. Resour.">
        <title>The genomes of chicory, endive, great burdock and yacon provide insights into Asteraceae palaeo-polyploidization history and plant inulin production.</title>
        <authorList>
            <person name="Fan W."/>
            <person name="Wang S."/>
            <person name="Wang H."/>
            <person name="Wang A."/>
            <person name="Jiang F."/>
            <person name="Liu H."/>
            <person name="Zhao H."/>
            <person name="Xu D."/>
            <person name="Zhang Y."/>
        </authorList>
    </citation>
    <scope>NUCLEOTIDE SEQUENCE [LARGE SCALE GENOMIC DNA]</scope>
    <source>
        <strain evidence="2">cv. Yunnan</strain>
    </source>
</reference>
<dbReference type="Proteomes" id="UP001056120">
    <property type="component" value="Linkage Group LG21"/>
</dbReference>
<evidence type="ECO:0000313" key="1">
    <source>
        <dbReference type="EMBL" id="KAI3733021.1"/>
    </source>
</evidence>